<evidence type="ECO:0000313" key="1">
    <source>
        <dbReference type="EMBL" id="KAJ1951255.1"/>
    </source>
</evidence>
<organism evidence="1 2">
    <name type="scientific">Linderina macrospora</name>
    <dbReference type="NCBI Taxonomy" id="4868"/>
    <lineage>
        <taxon>Eukaryota</taxon>
        <taxon>Fungi</taxon>
        <taxon>Fungi incertae sedis</taxon>
        <taxon>Zoopagomycota</taxon>
        <taxon>Kickxellomycotina</taxon>
        <taxon>Kickxellomycetes</taxon>
        <taxon>Kickxellales</taxon>
        <taxon>Kickxellaceae</taxon>
        <taxon>Linderina</taxon>
    </lineage>
</organism>
<accession>A0ACC1JHC9</accession>
<dbReference type="EMBL" id="JANBPW010000035">
    <property type="protein sequence ID" value="KAJ1951255.1"/>
    <property type="molecule type" value="Genomic_DNA"/>
</dbReference>
<name>A0ACC1JHC9_9FUNG</name>
<protein>
    <submittedName>
        <fullName evidence="1">Uncharacterized protein</fullName>
    </submittedName>
</protein>
<proteinExistence type="predicted"/>
<gene>
    <name evidence="1" type="ORF">FBU59_000269</name>
</gene>
<keyword evidence="2" id="KW-1185">Reference proteome</keyword>
<reference evidence="1" key="1">
    <citation type="submission" date="2022-07" db="EMBL/GenBank/DDBJ databases">
        <title>Phylogenomic reconstructions and comparative analyses of Kickxellomycotina fungi.</title>
        <authorList>
            <person name="Reynolds N.K."/>
            <person name="Stajich J.E."/>
            <person name="Barry K."/>
            <person name="Grigoriev I.V."/>
            <person name="Crous P."/>
            <person name="Smith M.E."/>
        </authorList>
    </citation>
    <scope>NUCLEOTIDE SEQUENCE</scope>
    <source>
        <strain evidence="1">NRRL 5244</strain>
    </source>
</reference>
<evidence type="ECO:0000313" key="2">
    <source>
        <dbReference type="Proteomes" id="UP001150603"/>
    </source>
</evidence>
<sequence>MMNETIDANDDNDDNEEEGEATSEDVDWEVVDEADNGDEDGIGDNNAPPGRYHPHILDHSDDIQNGHTPTTGSDIRDNGSESHSDDQSFYDAEDGAEPEPTVHDASQSQEPENAAQTRAAGQSMDQSSDGEYMPVLDKIPFVALATSGEWLESLNFFDRIAFLDWIPELGAAVAASYSGNVTIVGLMQKTSTDPGSSKHSFGLRVIARIPQSAQITHKLYGVAIYRRSVDILSQSCSVIIYVVYMDGTMHGYELRPPLFDNVTA</sequence>
<comment type="caution">
    <text evidence="1">The sequence shown here is derived from an EMBL/GenBank/DDBJ whole genome shotgun (WGS) entry which is preliminary data.</text>
</comment>
<dbReference type="Proteomes" id="UP001150603">
    <property type="component" value="Unassembled WGS sequence"/>
</dbReference>